<name>A0A2W5TFF6_9BACT</name>
<sequence length="158" mass="15969">MGLFSKIGKALKKVGGFVKKAVGFASKVLNGPIGKLASFIPGVGPFIAGAAKIVGVADAVLNGKGLGGIVSGLVGNLGGGLLGKAGSLLSKTGLDSVIGFASKATNSSQLLDVISTVMQPRQNDTSAVAEGDRYNMQQLAAYHMAELLRAQQRQAQTA</sequence>
<dbReference type="AlphaFoldDB" id="A0A2W5TFF6"/>
<proteinExistence type="predicted"/>
<dbReference type="Proteomes" id="UP000249061">
    <property type="component" value="Unassembled WGS sequence"/>
</dbReference>
<organism evidence="1 2">
    <name type="scientific">Archangium gephyra</name>
    <dbReference type="NCBI Taxonomy" id="48"/>
    <lineage>
        <taxon>Bacteria</taxon>
        <taxon>Pseudomonadati</taxon>
        <taxon>Myxococcota</taxon>
        <taxon>Myxococcia</taxon>
        <taxon>Myxococcales</taxon>
        <taxon>Cystobacterineae</taxon>
        <taxon>Archangiaceae</taxon>
        <taxon>Archangium</taxon>
    </lineage>
</organism>
<accession>A0A2W5TFF6</accession>
<protein>
    <submittedName>
        <fullName evidence="1">Uncharacterized protein</fullName>
    </submittedName>
</protein>
<comment type="caution">
    <text evidence="1">The sequence shown here is derived from an EMBL/GenBank/DDBJ whole genome shotgun (WGS) entry which is preliminary data.</text>
</comment>
<evidence type="ECO:0000313" key="2">
    <source>
        <dbReference type="Proteomes" id="UP000249061"/>
    </source>
</evidence>
<evidence type="ECO:0000313" key="1">
    <source>
        <dbReference type="EMBL" id="PZR13502.1"/>
    </source>
</evidence>
<gene>
    <name evidence="1" type="ORF">DI536_12135</name>
</gene>
<dbReference type="EMBL" id="QFQP01000009">
    <property type="protein sequence ID" value="PZR13502.1"/>
    <property type="molecule type" value="Genomic_DNA"/>
</dbReference>
<reference evidence="1 2" key="1">
    <citation type="submission" date="2017-08" db="EMBL/GenBank/DDBJ databases">
        <title>Infants hospitalized years apart are colonized by the same room-sourced microbial strains.</title>
        <authorList>
            <person name="Brooks B."/>
            <person name="Olm M.R."/>
            <person name="Firek B.A."/>
            <person name="Baker R."/>
            <person name="Thomas B.C."/>
            <person name="Morowitz M.J."/>
            <person name="Banfield J.F."/>
        </authorList>
    </citation>
    <scope>NUCLEOTIDE SEQUENCE [LARGE SCALE GENOMIC DNA]</scope>
    <source>
        <strain evidence="1">S2_003_000_R2_14</strain>
    </source>
</reference>